<keyword evidence="6" id="KW-0408">Iron</keyword>
<dbReference type="SUPFAM" id="SSF56935">
    <property type="entry name" value="Porins"/>
    <property type="match status" value="1"/>
</dbReference>
<dbReference type="InterPro" id="IPR012910">
    <property type="entry name" value="Plug_dom"/>
</dbReference>
<keyword evidence="5 11" id="KW-0812">Transmembrane</keyword>
<evidence type="ECO:0000256" key="3">
    <source>
        <dbReference type="ARBA" id="ARBA00022452"/>
    </source>
</evidence>
<proteinExistence type="inferred from homology"/>
<dbReference type="Gene3D" id="2.40.170.20">
    <property type="entry name" value="TonB-dependent receptor, beta-barrel domain"/>
    <property type="match status" value="1"/>
</dbReference>
<evidence type="ECO:0000256" key="2">
    <source>
        <dbReference type="ARBA" id="ARBA00022448"/>
    </source>
</evidence>
<comment type="subcellular location">
    <subcellularLocation>
        <location evidence="1 11">Cell outer membrane</location>
        <topology evidence="1 11">Multi-pass membrane protein</topology>
    </subcellularLocation>
</comment>
<dbReference type="PANTHER" id="PTHR32552:SF81">
    <property type="entry name" value="TONB-DEPENDENT OUTER MEMBRANE RECEPTOR"/>
    <property type="match status" value="1"/>
</dbReference>
<keyword evidence="17" id="KW-0675">Receptor</keyword>
<dbReference type="InterPro" id="IPR036942">
    <property type="entry name" value="Beta-barrel_TonB_sf"/>
</dbReference>
<evidence type="ECO:0000256" key="10">
    <source>
        <dbReference type="ARBA" id="ARBA00023237"/>
    </source>
</evidence>
<evidence type="ECO:0000256" key="11">
    <source>
        <dbReference type="PROSITE-ProRule" id="PRU01360"/>
    </source>
</evidence>
<evidence type="ECO:0000313" key="17">
    <source>
        <dbReference type="EMBL" id="QTC87781.1"/>
    </source>
</evidence>
<organism evidence="17 18">
    <name type="scientific">Brevundimonas pondensis</name>
    <dbReference type="NCBI Taxonomy" id="2774189"/>
    <lineage>
        <taxon>Bacteria</taxon>
        <taxon>Pseudomonadati</taxon>
        <taxon>Pseudomonadota</taxon>
        <taxon>Alphaproteobacteria</taxon>
        <taxon>Caulobacterales</taxon>
        <taxon>Caulobacteraceae</taxon>
        <taxon>Brevundimonas</taxon>
    </lineage>
</organism>
<dbReference type="RefSeq" id="WP_207824446.1">
    <property type="nucleotide sequence ID" value="NZ_CP062006.1"/>
</dbReference>
<accession>A0ABX7SMZ2</accession>
<feature type="signal peptide" evidence="14">
    <location>
        <begin position="1"/>
        <end position="24"/>
    </location>
</feature>
<evidence type="ECO:0000256" key="13">
    <source>
        <dbReference type="SAM" id="MobiDB-lite"/>
    </source>
</evidence>
<keyword evidence="8 12" id="KW-0798">TonB box</keyword>
<keyword evidence="9 11" id="KW-0472">Membrane</keyword>
<dbReference type="PANTHER" id="PTHR32552">
    <property type="entry name" value="FERRICHROME IRON RECEPTOR-RELATED"/>
    <property type="match status" value="1"/>
</dbReference>
<feature type="chain" id="PRO_5046248187" evidence="14">
    <location>
        <begin position="25"/>
        <end position="755"/>
    </location>
</feature>
<comment type="similarity">
    <text evidence="11 12">Belongs to the TonB-dependent receptor family.</text>
</comment>
<dbReference type="InterPro" id="IPR039426">
    <property type="entry name" value="TonB-dep_rcpt-like"/>
</dbReference>
<name>A0ABX7SMZ2_9CAUL</name>
<keyword evidence="2 11" id="KW-0813">Transport</keyword>
<gene>
    <name evidence="17" type="ORF">IFE19_17195</name>
</gene>
<keyword evidence="3 11" id="KW-1134">Transmembrane beta strand</keyword>
<keyword evidence="4" id="KW-0410">Iron transport</keyword>
<dbReference type="Proteomes" id="UP000663942">
    <property type="component" value="Chromosome"/>
</dbReference>
<evidence type="ECO:0000256" key="9">
    <source>
        <dbReference type="ARBA" id="ARBA00023136"/>
    </source>
</evidence>
<sequence>MNRLVKTVLLAGAAWGALSASAVAQEAAAEPQASTVDDIVVTARRREESLKDVPVAVSAFSSAQLEQKGAADITELTRTAPSLTLQAARGSNSTLISFIRGVGQQDPLWGFDPGVGLYMDDVYVARPQAAVLDIFDIQRIEILRGPQGTLYGRNTIGGAIKYVTKRIDADEPEGQIRASYGSFNQRDIVASAELPFNEKFGISAAVARYLRDGYGTNLNTGNEHYNKDVTAARMSAEWTPTDNLFFRLAGDIVKDDSNARHGHRELAPSPASVYDTNAGAGDRNSVTAKGLSLTGEWNVNDWLTLKSVSAYRDGQTRGNIDFDNLPQPILDIPARYDDDQFSQEFQAVLNGDRWSGVAGVYYLDATASGAFDTVLGLYNANTALSLPPGTFPVGLTTLTAGSVDTKSYAVFGDFSYDVTDALSVSVGARWTHDEKTGTVFRQQYAGIRSPSFGNAGAVLFGAPRTNYTRTREFEKFTPRVSVSYKLNPDLTTYVSWGQGFKSGGFDMRGDAVAYPDTVKGYDPETVETWEIGLKGSLFDNRLNFATAIYDSSYEDQQITTQYPSGSTVASVVDNVGSSSIRGWEFEGRLRVSDNLTVNGMLSYTDAKFDQFLAYIPTGPLNASCPTQPGCFVDVSNQRDFQNTPEWTGSIGATYTHWMANGSNLAFIPSASYRGDYQLFETASPVLDQGAFWMFDASLVWTSSDDRLTVGVHGKNLSDEEYRVGGYVFPGALFGDSLIGYYGAPRTVTATVGLKF</sequence>
<evidence type="ECO:0000259" key="16">
    <source>
        <dbReference type="Pfam" id="PF07715"/>
    </source>
</evidence>
<reference evidence="17 18" key="1">
    <citation type="submission" date="2020-09" db="EMBL/GenBank/DDBJ databases">
        <title>Brevundimonas sp. LVF1 isolated from an oligotrophic pond in Goettingen, Germany.</title>
        <authorList>
            <person name="Friedrich I."/>
            <person name="Klassen A."/>
            <person name="Neubauer H."/>
            <person name="Schneider D."/>
            <person name="Hertel R."/>
            <person name="Daniel R."/>
        </authorList>
    </citation>
    <scope>NUCLEOTIDE SEQUENCE [LARGE SCALE GENOMIC DNA]</scope>
    <source>
        <strain evidence="17 18">LVF1</strain>
    </source>
</reference>
<dbReference type="CDD" id="cd01347">
    <property type="entry name" value="ligand_gated_channel"/>
    <property type="match status" value="1"/>
</dbReference>
<feature type="domain" description="TonB-dependent receptor plug" evidence="16">
    <location>
        <begin position="50"/>
        <end position="159"/>
    </location>
</feature>
<keyword evidence="18" id="KW-1185">Reference proteome</keyword>
<dbReference type="PROSITE" id="PS52016">
    <property type="entry name" value="TONB_DEPENDENT_REC_3"/>
    <property type="match status" value="1"/>
</dbReference>
<evidence type="ECO:0000256" key="4">
    <source>
        <dbReference type="ARBA" id="ARBA00022496"/>
    </source>
</evidence>
<evidence type="ECO:0000256" key="6">
    <source>
        <dbReference type="ARBA" id="ARBA00023004"/>
    </source>
</evidence>
<feature type="region of interest" description="Disordered" evidence="13">
    <location>
        <begin position="259"/>
        <end position="279"/>
    </location>
</feature>
<evidence type="ECO:0000256" key="14">
    <source>
        <dbReference type="SAM" id="SignalP"/>
    </source>
</evidence>
<keyword evidence="10 11" id="KW-0998">Cell outer membrane</keyword>
<evidence type="ECO:0000256" key="1">
    <source>
        <dbReference type="ARBA" id="ARBA00004571"/>
    </source>
</evidence>
<feature type="domain" description="TonB-dependent receptor-like beta-barrel" evidence="15">
    <location>
        <begin position="269"/>
        <end position="716"/>
    </location>
</feature>
<keyword evidence="7" id="KW-0406">Ion transport</keyword>
<evidence type="ECO:0000256" key="12">
    <source>
        <dbReference type="RuleBase" id="RU003357"/>
    </source>
</evidence>
<dbReference type="Pfam" id="PF07715">
    <property type="entry name" value="Plug"/>
    <property type="match status" value="1"/>
</dbReference>
<dbReference type="Pfam" id="PF00593">
    <property type="entry name" value="TonB_dep_Rec_b-barrel"/>
    <property type="match status" value="1"/>
</dbReference>
<protein>
    <submittedName>
        <fullName evidence="17">TonB-dependent receptor</fullName>
    </submittedName>
</protein>
<evidence type="ECO:0000256" key="8">
    <source>
        <dbReference type="ARBA" id="ARBA00023077"/>
    </source>
</evidence>
<dbReference type="EMBL" id="CP062006">
    <property type="protein sequence ID" value="QTC87781.1"/>
    <property type="molecule type" value="Genomic_DNA"/>
</dbReference>
<evidence type="ECO:0000313" key="18">
    <source>
        <dbReference type="Proteomes" id="UP000663942"/>
    </source>
</evidence>
<keyword evidence="14" id="KW-0732">Signal</keyword>
<evidence type="ECO:0000256" key="5">
    <source>
        <dbReference type="ARBA" id="ARBA00022692"/>
    </source>
</evidence>
<evidence type="ECO:0000256" key="7">
    <source>
        <dbReference type="ARBA" id="ARBA00023065"/>
    </source>
</evidence>
<evidence type="ECO:0000259" key="15">
    <source>
        <dbReference type="Pfam" id="PF00593"/>
    </source>
</evidence>
<dbReference type="InterPro" id="IPR000531">
    <property type="entry name" value="Beta-barrel_TonB"/>
</dbReference>